<dbReference type="RefSeq" id="WP_198915723.1">
    <property type="nucleotide sequence ID" value="NZ_JAEKPD010000007.1"/>
</dbReference>
<reference evidence="2" key="1">
    <citation type="submission" date="2020-12" db="EMBL/GenBank/DDBJ databases">
        <title>Bacterial taxonomy.</title>
        <authorList>
            <person name="Pan X."/>
        </authorList>
    </citation>
    <scope>NUCLEOTIDE SEQUENCE</scope>
    <source>
        <strain evidence="2">KCTC 52957</strain>
    </source>
</reference>
<feature type="chain" id="PRO_5037265814" evidence="1">
    <location>
        <begin position="25"/>
        <end position="104"/>
    </location>
</feature>
<keyword evidence="1" id="KW-0732">Signal</keyword>
<accession>A0A934MC96</accession>
<dbReference type="AlphaFoldDB" id="A0A934MC96"/>
<sequence>MKLFLSALLSLALLFVASLDAAHAAPQGSAVAMTEMPHDDHGTSEMSCCDGLSSRAAPCLGDVFAETPDAAPATSAPTRLRLAPAATVMAVQHLPETPIGPPKA</sequence>
<proteinExistence type="predicted"/>
<organism evidence="2 3">
    <name type="scientific">Palleronia pontilimi</name>
    <dbReference type="NCBI Taxonomy" id="1964209"/>
    <lineage>
        <taxon>Bacteria</taxon>
        <taxon>Pseudomonadati</taxon>
        <taxon>Pseudomonadota</taxon>
        <taxon>Alphaproteobacteria</taxon>
        <taxon>Rhodobacterales</taxon>
        <taxon>Roseobacteraceae</taxon>
        <taxon>Palleronia</taxon>
    </lineage>
</organism>
<name>A0A934MC96_9RHOB</name>
<dbReference type="EMBL" id="JAEKPD010000007">
    <property type="protein sequence ID" value="MBJ3762543.1"/>
    <property type="molecule type" value="Genomic_DNA"/>
</dbReference>
<evidence type="ECO:0000313" key="3">
    <source>
        <dbReference type="Proteomes" id="UP000642488"/>
    </source>
</evidence>
<dbReference type="Proteomes" id="UP000642488">
    <property type="component" value="Unassembled WGS sequence"/>
</dbReference>
<keyword evidence="3" id="KW-1185">Reference proteome</keyword>
<protein>
    <submittedName>
        <fullName evidence="2">Uncharacterized protein</fullName>
    </submittedName>
</protein>
<evidence type="ECO:0000313" key="2">
    <source>
        <dbReference type="EMBL" id="MBJ3762543.1"/>
    </source>
</evidence>
<feature type="signal peptide" evidence="1">
    <location>
        <begin position="1"/>
        <end position="24"/>
    </location>
</feature>
<comment type="caution">
    <text evidence="2">The sequence shown here is derived from an EMBL/GenBank/DDBJ whole genome shotgun (WGS) entry which is preliminary data.</text>
</comment>
<evidence type="ECO:0000256" key="1">
    <source>
        <dbReference type="SAM" id="SignalP"/>
    </source>
</evidence>
<gene>
    <name evidence="2" type="ORF">ILP92_07285</name>
</gene>